<organism evidence="14 15">
    <name type="scientific">Candidatus Viridilinea halotolerans</name>
    <dbReference type="NCBI Taxonomy" id="2491704"/>
    <lineage>
        <taxon>Bacteria</taxon>
        <taxon>Bacillati</taxon>
        <taxon>Chloroflexota</taxon>
        <taxon>Chloroflexia</taxon>
        <taxon>Chloroflexales</taxon>
        <taxon>Chloroflexineae</taxon>
        <taxon>Oscillochloridaceae</taxon>
        <taxon>Candidatus Viridilinea</taxon>
    </lineage>
</organism>
<comment type="caution">
    <text evidence="14">The sequence shown here is derived from an EMBL/GenBank/DDBJ whole genome shotgun (WGS) entry which is preliminary data.</text>
</comment>
<keyword evidence="6" id="KW-0479">Metal-binding</keyword>
<dbReference type="Proteomes" id="UP000280307">
    <property type="component" value="Unassembled WGS sequence"/>
</dbReference>
<evidence type="ECO:0000256" key="10">
    <source>
        <dbReference type="ARBA" id="ARBA00022989"/>
    </source>
</evidence>
<evidence type="ECO:0000256" key="6">
    <source>
        <dbReference type="ARBA" id="ARBA00022723"/>
    </source>
</evidence>
<comment type="catalytic activity">
    <reaction evidence="1">
        <text>S-ubiquitinyl-[E2 ubiquitin-conjugating enzyme]-L-cysteine + [acceptor protein]-L-lysine = [E2 ubiquitin-conjugating enzyme]-L-cysteine + N(6)-ubiquitinyl-[acceptor protein]-L-lysine.</text>
        <dbReference type="EC" id="2.3.2.27"/>
    </reaction>
</comment>
<dbReference type="Pfam" id="PF12483">
    <property type="entry name" value="GIDE"/>
    <property type="match status" value="1"/>
</dbReference>
<protein>
    <recommendedName>
        <fullName evidence="3">RING-type E3 ubiquitin transferase</fullName>
        <ecNumber evidence="3">2.3.2.27</ecNumber>
    </recommendedName>
</protein>
<keyword evidence="9" id="KW-0862">Zinc</keyword>
<evidence type="ECO:0000256" key="5">
    <source>
        <dbReference type="ARBA" id="ARBA00022692"/>
    </source>
</evidence>
<evidence type="ECO:0000256" key="4">
    <source>
        <dbReference type="ARBA" id="ARBA00022679"/>
    </source>
</evidence>
<evidence type="ECO:0000256" key="8">
    <source>
        <dbReference type="ARBA" id="ARBA00022786"/>
    </source>
</evidence>
<accession>A0A426U3E2</accession>
<feature type="transmembrane region" description="Helical" evidence="12">
    <location>
        <begin position="225"/>
        <end position="247"/>
    </location>
</feature>
<keyword evidence="8" id="KW-0833">Ubl conjugation pathway</keyword>
<dbReference type="GO" id="GO:0016567">
    <property type="term" value="P:protein ubiquitination"/>
    <property type="evidence" value="ECO:0007669"/>
    <property type="project" value="InterPro"/>
</dbReference>
<evidence type="ECO:0000256" key="3">
    <source>
        <dbReference type="ARBA" id="ARBA00012483"/>
    </source>
</evidence>
<keyword evidence="11 12" id="KW-0472">Membrane</keyword>
<keyword evidence="4" id="KW-0808">Transferase</keyword>
<evidence type="ECO:0000313" key="14">
    <source>
        <dbReference type="EMBL" id="RRR74318.1"/>
    </source>
</evidence>
<evidence type="ECO:0000256" key="9">
    <source>
        <dbReference type="ARBA" id="ARBA00022833"/>
    </source>
</evidence>
<keyword evidence="5 12" id="KW-0812">Transmembrane</keyword>
<dbReference type="GO" id="GO:0061630">
    <property type="term" value="F:ubiquitin protein ligase activity"/>
    <property type="evidence" value="ECO:0007669"/>
    <property type="project" value="UniProtKB-EC"/>
</dbReference>
<name>A0A426U3E2_9CHLR</name>
<proteinExistence type="predicted"/>
<evidence type="ECO:0000259" key="13">
    <source>
        <dbReference type="Pfam" id="PF12483"/>
    </source>
</evidence>
<keyword evidence="10 12" id="KW-1133">Transmembrane helix</keyword>
<evidence type="ECO:0000313" key="15">
    <source>
        <dbReference type="Proteomes" id="UP000280307"/>
    </source>
</evidence>
<comment type="subcellular location">
    <subcellularLocation>
        <location evidence="2">Membrane</location>
        <topology evidence="2">Multi-pass membrane protein</topology>
    </subcellularLocation>
</comment>
<evidence type="ECO:0000256" key="1">
    <source>
        <dbReference type="ARBA" id="ARBA00000900"/>
    </source>
</evidence>
<dbReference type="EC" id="2.3.2.27" evidence="3"/>
<dbReference type="InterPro" id="IPR022170">
    <property type="entry name" value="MUL1-like"/>
</dbReference>
<evidence type="ECO:0000256" key="12">
    <source>
        <dbReference type="SAM" id="Phobius"/>
    </source>
</evidence>
<evidence type="ECO:0000256" key="2">
    <source>
        <dbReference type="ARBA" id="ARBA00004141"/>
    </source>
</evidence>
<feature type="domain" description="E3 Ubiquitin ligase MUL1-like" evidence="13">
    <location>
        <begin position="119"/>
        <end position="236"/>
    </location>
</feature>
<dbReference type="GO" id="GO:0008270">
    <property type="term" value="F:zinc ion binding"/>
    <property type="evidence" value="ECO:0007669"/>
    <property type="project" value="UniProtKB-KW"/>
</dbReference>
<reference evidence="14 15" key="1">
    <citation type="submission" date="2018-12" db="EMBL/GenBank/DDBJ databases">
        <title>Genome Sequence of Candidatus Viridilinea halotolerans isolated from saline sulfide-rich spring.</title>
        <authorList>
            <person name="Grouzdev D.S."/>
            <person name="Burganskaya E.I."/>
            <person name="Krutkina M.S."/>
            <person name="Sukhacheva M.V."/>
            <person name="Gorlenko V.M."/>
        </authorList>
    </citation>
    <scope>NUCLEOTIDE SEQUENCE [LARGE SCALE GENOMIC DNA]</scope>
    <source>
        <strain evidence="14">Chok-6</strain>
    </source>
</reference>
<evidence type="ECO:0000256" key="7">
    <source>
        <dbReference type="ARBA" id="ARBA00022771"/>
    </source>
</evidence>
<feature type="transmembrane region" description="Helical" evidence="12">
    <location>
        <begin position="6"/>
        <end position="27"/>
    </location>
</feature>
<sequence length="248" mass="27354">MNILTVGLIVAGVVLLIIALVAIAVAWHREGSLLAMRDAPTLSAGELAVRHRDGLAGFGPLGEAVEVVGTIECDNPLAAPFSETVCVAYHYRVNESTEQRIGRPGQRHHQEFSFSGLDDYERHVPRFYVRDASGRIAIDPKGATFDMIETVARYESFTGLAGSQRKVWREEYVLPVGNRVYVLGYLLSDREEAIIGRHPIERERRFLISHRDEEALSAHVRTQAYLLYAGALVALGGAVATWIAAVFV</sequence>
<keyword evidence="7" id="KW-0863">Zinc-finger</keyword>
<dbReference type="GO" id="GO:0016020">
    <property type="term" value="C:membrane"/>
    <property type="evidence" value="ECO:0007669"/>
    <property type="project" value="UniProtKB-SubCell"/>
</dbReference>
<evidence type="ECO:0000256" key="11">
    <source>
        <dbReference type="ARBA" id="ARBA00023136"/>
    </source>
</evidence>
<dbReference type="AlphaFoldDB" id="A0A426U3E2"/>
<dbReference type="EMBL" id="RSAS01000282">
    <property type="protein sequence ID" value="RRR74318.1"/>
    <property type="molecule type" value="Genomic_DNA"/>
</dbReference>
<gene>
    <name evidence="14" type="ORF">EI684_07365</name>
</gene>